<dbReference type="HOGENOM" id="CLU_1808526_0_0_1"/>
<protein>
    <submittedName>
        <fullName evidence="1 2">Uncharacterized protein</fullName>
    </submittedName>
</protein>
<gene>
    <name evidence="2" type="primary">8232370</name>
    <name evidence="1" type="ORF">Phum_PHUM581520</name>
</gene>
<dbReference type="SUPFAM" id="SSF48371">
    <property type="entry name" value="ARM repeat"/>
    <property type="match status" value="1"/>
</dbReference>
<sequence length="143" mass="16457">MRNVCLIERMMNIQLNLEDLFQKALNSPQHLSRIQAVLDKMSKHPDFTTRVLLMRKLPRLALLCAGENQSEHVNTRLWPLILSCLNDKNEEVRKSCEVSLLVFIKEKLLDQEVITEKVCPSIVKICKEDGFASTVAVSIIRIR</sequence>
<dbReference type="EnsemblMetazoa" id="PHUM581520-RA">
    <property type="protein sequence ID" value="PHUM581520-PA"/>
    <property type="gene ID" value="PHUM581520"/>
</dbReference>
<dbReference type="CTD" id="8232370"/>
<dbReference type="VEuPathDB" id="VectorBase:PHUM581520"/>
<evidence type="ECO:0000313" key="1">
    <source>
        <dbReference type="EMBL" id="EEB19623.1"/>
    </source>
</evidence>
<evidence type="ECO:0000313" key="2">
    <source>
        <dbReference type="EnsemblMetazoa" id="PHUM581520-PA"/>
    </source>
</evidence>
<keyword evidence="3" id="KW-1185">Reference proteome</keyword>
<dbReference type="InParanoid" id="E0W1P1"/>
<dbReference type="EMBL" id="DS235873">
    <property type="protein sequence ID" value="EEB19623.1"/>
    <property type="molecule type" value="Genomic_DNA"/>
</dbReference>
<accession>E0W1P1</accession>
<dbReference type="AlphaFoldDB" id="E0W1P1"/>
<evidence type="ECO:0000313" key="3">
    <source>
        <dbReference type="Proteomes" id="UP000009046"/>
    </source>
</evidence>
<reference evidence="2" key="3">
    <citation type="submission" date="2020-05" db="UniProtKB">
        <authorList>
            <consortium name="EnsemblMetazoa"/>
        </authorList>
    </citation>
    <scope>IDENTIFICATION</scope>
    <source>
        <strain evidence="2">USDA</strain>
    </source>
</reference>
<dbReference type="Proteomes" id="UP000009046">
    <property type="component" value="Unassembled WGS sequence"/>
</dbReference>
<dbReference type="InterPro" id="IPR011989">
    <property type="entry name" value="ARM-like"/>
</dbReference>
<dbReference type="GeneID" id="8232370"/>
<name>E0W1P1_PEDHC</name>
<reference evidence="1" key="2">
    <citation type="submission" date="2007-04" db="EMBL/GenBank/DDBJ databases">
        <title>The genome of the human body louse.</title>
        <authorList>
            <consortium name="The Human Body Louse Genome Consortium"/>
            <person name="Kirkness E."/>
            <person name="Walenz B."/>
            <person name="Hass B."/>
            <person name="Bruggner R."/>
            <person name="Strausberg R."/>
        </authorList>
    </citation>
    <scope>NUCLEOTIDE SEQUENCE</scope>
    <source>
        <strain evidence="1">USDA</strain>
    </source>
</reference>
<dbReference type="EMBL" id="AAZO01007079">
    <property type="status" value="NOT_ANNOTATED_CDS"/>
    <property type="molecule type" value="Genomic_DNA"/>
</dbReference>
<dbReference type="Gene3D" id="1.25.10.10">
    <property type="entry name" value="Leucine-rich Repeat Variant"/>
    <property type="match status" value="1"/>
</dbReference>
<dbReference type="InterPro" id="IPR016024">
    <property type="entry name" value="ARM-type_fold"/>
</dbReference>
<organism>
    <name type="scientific">Pediculus humanus subsp. corporis</name>
    <name type="common">Body louse</name>
    <dbReference type="NCBI Taxonomy" id="121224"/>
    <lineage>
        <taxon>Eukaryota</taxon>
        <taxon>Metazoa</taxon>
        <taxon>Ecdysozoa</taxon>
        <taxon>Arthropoda</taxon>
        <taxon>Hexapoda</taxon>
        <taxon>Insecta</taxon>
        <taxon>Pterygota</taxon>
        <taxon>Neoptera</taxon>
        <taxon>Paraneoptera</taxon>
        <taxon>Psocodea</taxon>
        <taxon>Troctomorpha</taxon>
        <taxon>Phthiraptera</taxon>
        <taxon>Anoplura</taxon>
        <taxon>Pediculidae</taxon>
        <taxon>Pediculus</taxon>
    </lineage>
</organism>
<dbReference type="RefSeq" id="XP_002432361.1">
    <property type="nucleotide sequence ID" value="XM_002432316.1"/>
</dbReference>
<dbReference type="STRING" id="121224.E0W1P1"/>
<dbReference type="KEGG" id="phu:Phum_PHUM581520"/>
<dbReference type="OMA" id="CSICEDY"/>
<reference evidence="1" key="1">
    <citation type="submission" date="2007-04" db="EMBL/GenBank/DDBJ databases">
        <title>Annotation of Pediculus humanus corporis strain USDA.</title>
        <authorList>
            <person name="Kirkness E."/>
            <person name="Hannick L."/>
            <person name="Hass B."/>
            <person name="Bruggner R."/>
            <person name="Lawson D."/>
            <person name="Bidwell S."/>
            <person name="Joardar V."/>
            <person name="Caler E."/>
            <person name="Walenz B."/>
            <person name="Inman J."/>
            <person name="Schobel S."/>
            <person name="Galinsky K."/>
            <person name="Amedeo P."/>
            <person name="Strausberg R."/>
        </authorList>
    </citation>
    <scope>NUCLEOTIDE SEQUENCE</scope>
    <source>
        <strain evidence="1">USDA</strain>
    </source>
</reference>
<proteinExistence type="predicted"/>